<name>A0ABC8L6X9_ERUVS</name>
<dbReference type="InterPro" id="IPR011053">
    <property type="entry name" value="Single_hybrid_motif"/>
</dbReference>
<dbReference type="PROSITE" id="PS51826">
    <property type="entry name" value="PSBD"/>
    <property type="match status" value="1"/>
</dbReference>
<dbReference type="InterPro" id="IPR004167">
    <property type="entry name" value="PSBD"/>
</dbReference>
<dbReference type="InterPro" id="IPR023213">
    <property type="entry name" value="CAT-like_dom_sf"/>
</dbReference>
<dbReference type="PANTHER" id="PTHR23151">
    <property type="entry name" value="DIHYDROLIPOAMIDE ACETYL/SUCCINYL-TRANSFERASE-RELATED"/>
    <property type="match status" value="1"/>
</dbReference>
<keyword evidence="3 6" id="KW-0450">Lipoyl</keyword>
<comment type="function">
    <text evidence="6">The pyruvate dehydrogenase complex catalyzes the overall conversion of pyruvate to acetyl-CoA and CO(2).</text>
</comment>
<dbReference type="Proteomes" id="UP001642260">
    <property type="component" value="Unassembled WGS sequence"/>
</dbReference>
<gene>
    <name evidence="10" type="ORF">ERUC_LOCUS31255</name>
</gene>
<dbReference type="EC" id="2.3.1.12" evidence="6"/>
<comment type="similarity">
    <text evidence="1 6">Belongs to the 2-oxoacid dehydrogenase family.</text>
</comment>
<dbReference type="PANTHER" id="PTHR23151:SF90">
    <property type="entry name" value="DIHYDROLIPOYLLYSINE-RESIDUE ACETYLTRANSFERASE COMPONENT OF PYRUVATE DEHYDROGENASE COMPLEX, MITOCHONDRIAL-RELATED"/>
    <property type="match status" value="1"/>
</dbReference>
<evidence type="ECO:0000256" key="2">
    <source>
        <dbReference type="ARBA" id="ARBA00022679"/>
    </source>
</evidence>
<dbReference type="FunFam" id="2.40.50.100:FF:000010">
    <property type="entry name" value="Acetyltransferase component of pyruvate dehydrogenase complex"/>
    <property type="match status" value="1"/>
</dbReference>
<accession>A0ABC8L6X9</accession>
<sequence>MAYASRIISHSNKLKHVSTLLRREHSVAVRGFSNTTHPSLTAREDMLKTRPSYSPVERISKCNVPMPSGISAMSTKAMTGPSFLRDYMRYLLFSIRLLKISKYVSDLPPHQEIGMPSLSPTMTEAWSSHYFFSRGNIARWLKKEGDKVAPGEVLCEVETDKATVEMECMEEGYLAKIVKEEGAKEIQVGEVIAITVEEEEDIQKFKDYTPSSGASPAAPEEKPAPSPPKEEKVEKPASAPEAKTSKPSSAPSEDRIFASPLAKKLAEDNSVNLSSIKGTGPEGRIVKADVEEFLASRGKETTAKPSKPTDSKVPALDYVDIPHTQIRKANTYTTFISSRLAFSKQTIPHYYLTVDTCVDKMMGLRSQLNSFQEASGGKRISVNDLVIKAAALALRKVPQCNSSWTDEYIRQFSNVNINVAVQTENGLYVPVVKDADKKGLSTIGEEVRFLAQKAKENSLKPEDYEGGTFTVSNLGGPFGIKQFCAVINPPQAAILAIGSAEKRVVPGSGPDQFNVASYMSVTLSCDHRVIDGAIGAEWLKAFKGYIETPESMLL</sequence>
<evidence type="ECO:0000256" key="6">
    <source>
        <dbReference type="RuleBase" id="RU361137"/>
    </source>
</evidence>
<dbReference type="PROSITE" id="PS00189">
    <property type="entry name" value="LIPOYL"/>
    <property type="match status" value="1"/>
</dbReference>
<proteinExistence type="inferred from homology"/>
<evidence type="ECO:0000256" key="4">
    <source>
        <dbReference type="ARBA" id="ARBA00022946"/>
    </source>
</evidence>
<dbReference type="Pfam" id="PF00364">
    <property type="entry name" value="Biotin_lipoyl"/>
    <property type="match status" value="1"/>
</dbReference>
<feature type="compositionally biased region" description="Basic and acidic residues" evidence="7">
    <location>
        <begin position="219"/>
        <end position="235"/>
    </location>
</feature>
<dbReference type="Pfam" id="PF00198">
    <property type="entry name" value="2-oxoacid_dh"/>
    <property type="match status" value="1"/>
</dbReference>
<dbReference type="CDD" id="cd06849">
    <property type="entry name" value="lipoyl_domain"/>
    <property type="match status" value="1"/>
</dbReference>
<dbReference type="EMBL" id="CAKOAT010421821">
    <property type="protein sequence ID" value="CAH8370009.1"/>
    <property type="molecule type" value="Genomic_DNA"/>
</dbReference>
<dbReference type="InterPro" id="IPR000089">
    <property type="entry name" value="Biotin_lipoyl"/>
</dbReference>
<dbReference type="InterPro" id="IPR003016">
    <property type="entry name" value="2-oxoA_DH_lipoyl-BS"/>
</dbReference>
<dbReference type="InterPro" id="IPR045257">
    <property type="entry name" value="E2/Pdx1"/>
</dbReference>
<dbReference type="Gene3D" id="2.40.50.100">
    <property type="match status" value="1"/>
</dbReference>
<keyword evidence="5 6" id="KW-0012">Acyltransferase</keyword>
<comment type="catalytic activity">
    <reaction evidence="6">
        <text>N(6)-[(R)-dihydrolipoyl]-L-lysyl-[protein] + acetyl-CoA = N(6)-[(R)-S(8)-acetyldihydrolipoyl]-L-lysyl-[protein] + CoA</text>
        <dbReference type="Rhea" id="RHEA:17017"/>
        <dbReference type="Rhea" id="RHEA-COMP:10475"/>
        <dbReference type="Rhea" id="RHEA-COMP:10478"/>
        <dbReference type="ChEBI" id="CHEBI:57287"/>
        <dbReference type="ChEBI" id="CHEBI:57288"/>
        <dbReference type="ChEBI" id="CHEBI:83100"/>
        <dbReference type="ChEBI" id="CHEBI:83111"/>
        <dbReference type="EC" id="2.3.1.12"/>
    </reaction>
</comment>
<dbReference type="GO" id="GO:0005739">
    <property type="term" value="C:mitochondrion"/>
    <property type="evidence" value="ECO:0007669"/>
    <property type="project" value="UniProtKB-SubCell"/>
</dbReference>
<dbReference type="SUPFAM" id="SSF52777">
    <property type="entry name" value="CoA-dependent acyltransferases"/>
    <property type="match status" value="1"/>
</dbReference>
<dbReference type="InterPro" id="IPR006257">
    <property type="entry name" value="LAT1"/>
</dbReference>
<evidence type="ECO:0000259" key="9">
    <source>
        <dbReference type="PROSITE" id="PS51826"/>
    </source>
</evidence>
<evidence type="ECO:0000256" key="1">
    <source>
        <dbReference type="ARBA" id="ARBA00007317"/>
    </source>
</evidence>
<dbReference type="SUPFAM" id="SSF47005">
    <property type="entry name" value="Peripheral subunit-binding domain of 2-oxo acid dehydrogenase complex"/>
    <property type="match status" value="1"/>
</dbReference>
<evidence type="ECO:0000256" key="3">
    <source>
        <dbReference type="ARBA" id="ARBA00022823"/>
    </source>
</evidence>
<dbReference type="Gene3D" id="3.30.559.10">
    <property type="entry name" value="Chloramphenicol acetyltransferase-like domain"/>
    <property type="match status" value="1"/>
</dbReference>
<dbReference type="InterPro" id="IPR036625">
    <property type="entry name" value="E3-bd_dom_sf"/>
</dbReference>
<dbReference type="Pfam" id="PF02817">
    <property type="entry name" value="E3_binding"/>
    <property type="match status" value="1"/>
</dbReference>
<dbReference type="GO" id="GO:0045254">
    <property type="term" value="C:pyruvate dehydrogenase complex"/>
    <property type="evidence" value="ECO:0007669"/>
    <property type="project" value="UniProtKB-UniRule"/>
</dbReference>
<evidence type="ECO:0000313" key="11">
    <source>
        <dbReference type="Proteomes" id="UP001642260"/>
    </source>
</evidence>
<keyword evidence="11" id="KW-1185">Reference proteome</keyword>
<evidence type="ECO:0000259" key="8">
    <source>
        <dbReference type="PROSITE" id="PS50968"/>
    </source>
</evidence>
<dbReference type="AlphaFoldDB" id="A0ABC8L6X9"/>
<comment type="caution">
    <text evidence="10">The sequence shown here is derived from an EMBL/GenBank/DDBJ whole genome shotgun (WGS) entry which is preliminary data.</text>
</comment>
<dbReference type="Gene3D" id="4.10.320.10">
    <property type="entry name" value="E3-binding domain"/>
    <property type="match status" value="1"/>
</dbReference>
<feature type="domain" description="Peripheral subunit-binding (PSBD)" evidence="9">
    <location>
        <begin position="257"/>
        <end position="294"/>
    </location>
</feature>
<dbReference type="InterPro" id="IPR001078">
    <property type="entry name" value="2-oxoacid_DH_actylTfrase"/>
</dbReference>
<dbReference type="GO" id="GO:0004742">
    <property type="term" value="F:dihydrolipoyllysine-residue acetyltransferase activity"/>
    <property type="evidence" value="ECO:0007669"/>
    <property type="project" value="UniProtKB-UniRule"/>
</dbReference>
<dbReference type="SUPFAM" id="SSF51230">
    <property type="entry name" value="Single hybrid motif"/>
    <property type="match status" value="1"/>
</dbReference>
<evidence type="ECO:0000256" key="7">
    <source>
        <dbReference type="SAM" id="MobiDB-lite"/>
    </source>
</evidence>
<comment type="subcellular location">
    <subcellularLocation>
        <location evidence="6">Mitochondrion</location>
    </subcellularLocation>
</comment>
<protein>
    <recommendedName>
        <fullName evidence="6">Acetyltransferase component of pyruvate dehydrogenase complex</fullName>
        <ecNumber evidence="6">2.3.1.12</ecNumber>
    </recommendedName>
</protein>
<organism evidence="10 11">
    <name type="scientific">Eruca vesicaria subsp. sativa</name>
    <name type="common">Garden rocket</name>
    <name type="synonym">Eruca sativa</name>
    <dbReference type="NCBI Taxonomy" id="29727"/>
    <lineage>
        <taxon>Eukaryota</taxon>
        <taxon>Viridiplantae</taxon>
        <taxon>Streptophyta</taxon>
        <taxon>Embryophyta</taxon>
        <taxon>Tracheophyta</taxon>
        <taxon>Spermatophyta</taxon>
        <taxon>Magnoliopsida</taxon>
        <taxon>eudicotyledons</taxon>
        <taxon>Gunneridae</taxon>
        <taxon>Pentapetalae</taxon>
        <taxon>rosids</taxon>
        <taxon>malvids</taxon>
        <taxon>Brassicales</taxon>
        <taxon>Brassicaceae</taxon>
        <taxon>Brassiceae</taxon>
        <taxon>Eruca</taxon>
    </lineage>
</organism>
<keyword evidence="2 6" id="KW-0808">Transferase</keyword>
<feature type="region of interest" description="Disordered" evidence="7">
    <location>
        <begin position="207"/>
        <end position="254"/>
    </location>
</feature>
<dbReference type="PROSITE" id="PS50968">
    <property type="entry name" value="BIOTINYL_LIPOYL"/>
    <property type="match status" value="1"/>
</dbReference>
<keyword evidence="4" id="KW-0809">Transit peptide</keyword>
<evidence type="ECO:0000256" key="5">
    <source>
        <dbReference type="ARBA" id="ARBA00023315"/>
    </source>
</evidence>
<dbReference type="NCBIfam" id="TIGR01349">
    <property type="entry name" value="PDHac_trf_mito"/>
    <property type="match status" value="1"/>
</dbReference>
<evidence type="ECO:0000313" key="10">
    <source>
        <dbReference type="EMBL" id="CAH8370009.1"/>
    </source>
</evidence>
<feature type="domain" description="Lipoyl-binding" evidence="8">
    <location>
        <begin position="110"/>
        <end position="196"/>
    </location>
</feature>
<reference evidence="10 11" key="1">
    <citation type="submission" date="2022-03" db="EMBL/GenBank/DDBJ databases">
        <authorList>
            <person name="Macdonald S."/>
            <person name="Ahmed S."/>
            <person name="Newling K."/>
        </authorList>
    </citation>
    <scope>NUCLEOTIDE SEQUENCE [LARGE SCALE GENOMIC DNA]</scope>
</reference>
<comment type="cofactor">
    <cofactor evidence="6">
        <name>(R)-lipoate</name>
        <dbReference type="ChEBI" id="CHEBI:83088"/>
    </cofactor>
    <text evidence="6">Binds 1 lipoyl cofactor covalently.</text>
</comment>
<dbReference type="FunFam" id="3.30.559.10:FF:000003">
    <property type="entry name" value="Acetyltransferase component of pyruvate dehydrogenase complex"/>
    <property type="match status" value="1"/>
</dbReference>